<name>A0A7G1KNS2_9NOCA</name>
<dbReference type="AlphaFoldDB" id="A0A7G1KNS2"/>
<dbReference type="Pfam" id="PF13845">
    <property type="entry name" value="Septum_form"/>
    <property type="match status" value="1"/>
</dbReference>
<evidence type="ECO:0000313" key="5">
    <source>
        <dbReference type="EMBL" id="BCK56481.1"/>
    </source>
</evidence>
<protein>
    <recommendedName>
        <fullName evidence="7">Septum formation-related domain-containing protein</fullName>
    </recommendedName>
</protein>
<evidence type="ECO:0000259" key="3">
    <source>
        <dbReference type="Pfam" id="PF13828"/>
    </source>
</evidence>
<evidence type="ECO:0000256" key="2">
    <source>
        <dbReference type="SAM" id="Phobius"/>
    </source>
</evidence>
<proteinExistence type="predicted"/>
<keyword evidence="6" id="KW-1185">Reference proteome</keyword>
<evidence type="ECO:0008006" key="7">
    <source>
        <dbReference type="Google" id="ProtNLM"/>
    </source>
</evidence>
<organism evidence="5 6">
    <name type="scientific">Nocardia wallacei</name>
    <dbReference type="NCBI Taxonomy" id="480035"/>
    <lineage>
        <taxon>Bacteria</taxon>
        <taxon>Bacillati</taxon>
        <taxon>Actinomycetota</taxon>
        <taxon>Actinomycetes</taxon>
        <taxon>Mycobacteriales</taxon>
        <taxon>Nocardiaceae</taxon>
        <taxon>Nocardia</taxon>
    </lineage>
</organism>
<keyword evidence="2" id="KW-0472">Membrane</keyword>
<dbReference type="Proteomes" id="UP000516173">
    <property type="component" value="Chromosome"/>
</dbReference>
<keyword evidence="2" id="KW-1133">Transmembrane helix</keyword>
<dbReference type="Pfam" id="PF13828">
    <property type="entry name" value="DUF4190"/>
    <property type="match status" value="1"/>
</dbReference>
<feature type="domain" description="Septum formation-related" evidence="4">
    <location>
        <begin position="111"/>
        <end position="200"/>
    </location>
</feature>
<feature type="region of interest" description="Disordered" evidence="1">
    <location>
        <begin position="1"/>
        <end position="23"/>
    </location>
</feature>
<reference evidence="5 6" key="1">
    <citation type="submission" date="2020-08" db="EMBL/GenBank/DDBJ databases">
        <title>Genome Sequencing of Nocardia wallacei strain FMUON74 and assembly.</title>
        <authorList>
            <person name="Toyokawa M."/>
            <person name="Uesaka K."/>
        </authorList>
    </citation>
    <scope>NUCLEOTIDE SEQUENCE [LARGE SCALE GENOMIC DNA]</scope>
    <source>
        <strain evidence="5 6">FMUON74</strain>
    </source>
</reference>
<feature type="transmembrane region" description="Helical" evidence="2">
    <location>
        <begin position="67"/>
        <end position="91"/>
    </location>
</feature>
<accession>A0A7G1KNS2</accession>
<dbReference type="GeneID" id="80348727"/>
<evidence type="ECO:0000313" key="6">
    <source>
        <dbReference type="Proteomes" id="UP000516173"/>
    </source>
</evidence>
<dbReference type="InterPro" id="IPR026004">
    <property type="entry name" value="Septum_form"/>
</dbReference>
<feature type="transmembrane region" description="Helical" evidence="2">
    <location>
        <begin position="29"/>
        <end position="55"/>
    </location>
</feature>
<evidence type="ECO:0000256" key="1">
    <source>
        <dbReference type="SAM" id="MobiDB-lite"/>
    </source>
</evidence>
<keyword evidence="2" id="KW-0812">Transmembrane</keyword>
<gene>
    <name evidence="5" type="ORF">NWFMUON74_42530</name>
</gene>
<dbReference type="KEGG" id="nwl:NWFMUON74_42530"/>
<evidence type="ECO:0000259" key="4">
    <source>
        <dbReference type="Pfam" id="PF13845"/>
    </source>
</evidence>
<dbReference type="InterPro" id="IPR025241">
    <property type="entry name" value="DUF4190"/>
</dbReference>
<feature type="compositionally biased region" description="Pro residues" evidence="1">
    <location>
        <begin position="1"/>
        <end position="22"/>
    </location>
</feature>
<dbReference type="RefSeq" id="WP_187683546.1">
    <property type="nucleotide sequence ID" value="NZ_AP023396.1"/>
</dbReference>
<feature type="domain" description="DUF4190" evidence="3">
    <location>
        <begin position="30"/>
        <end position="84"/>
    </location>
</feature>
<sequence length="222" mass="23007">MNVNQPPPQGFPPPGQFAPPPQQQGTNGFAIAALITGILGGVCGLAIVFGIIALVQINKTGQRGRGFAIAGLVLTAVWIGLGVIGAVAGIANSPRDSSGEITSSGSESVTRLRAGDCVGGIEDGKRLTEISVSPCAQAHDGEVISQFDLPKGAFPGEPAVAKEAEIRCTGDIQRALATSPMLDRLQISYLYPDNKKDWDRDRGITCLVFEASGAKLTGSVPR</sequence>
<dbReference type="EMBL" id="AP023396">
    <property type="protein sequence ID" value="BCK56481.1"/>
    <property type="molecule type" value="Genomic_DNA"/>
</dbReference>